<name>A0A497ETB5_9CREN</name>
<organism evidence="7 8">
    <name type="scientific">Thermoproteota archaeon</name>
    <dbReference type="NCBI Taxonomy" id="2056631"/>
    <lineage>
        <taxon>Archaea</taxon>
        <taxon>Thermoproteota</taxon>
    </lineage>
</organism>
<accession>A0A497ETB5</accession>
<gene>
    <name evidence="7" type="ORF">DRJ31_01230</name>
</gene>
<evidence type="ECO:0000256" key="3">
    <source>
        <dbReference type="ARBA" id="ARBA00022630"/>
    </source>
</evidence>
<keyword evidence="4" id="KW-0288">FMN</keyword>
<evidence type="ECO:0000256" key="1">
    <source>
        <dbReference type="ARBA" id="ARBA00001917"/>
    </source>
</evidence>
<keyword evidence="5" id="KW-0560">Oxidoreductase</keyword>
<dbReference type="Gene3D" id="3.40.109.10">
    <property type="entry name" value="NADH Oxidase"/>
    <property type="match status" value="1"/>
</dbReference>
<feature type="domain" description="Nitroreductase" evidence="6">
    <location>
        <begin position="7"/>
        <end position="152"/>
    </location>
</feature>
<dbReference type="PANTHER" id="PTHR43673">
    <property type="entry name" value="NAD(P)H NITROREDUCTASE YDGI-RELATED"/>
    <property type="match status" value="1"/>
</dbReference>
<evidence type="ECO:0000259" key="6">
    <source>
        <dbReference type="Pfam" id="PF00881"/>
    </source>
</evidence>
<dbReference type="GO" id="GO:0016491">
    <property type="term" value="F:oxidoreductase activity"/>
    <property type="evidence" value="ECO:0007669"/>
    <property type="project" value="UniProtKB-KW"/>
</dbReference>
<evidence type="ECO:0000256" key="4">
    <source>
        <dbReference type="ARBA" id="ARBA00022643"/>
    </source>
</evidence>
<keyword evidence="3" id="KW-0285">Flavoprotein</keyword>
<reference evidence="7 8" key="1">
    <citation type="submission" date="2018-06" db="EMBL/GenBank/DDBJ databases">
        <title>Extensive metabolic versatility and redundancy in microbially diverse, dynamic hydrothermal sediments.</title>
        <authorList>
            <person name="Dombrowski N."/>
            <person name="Teske A."/>
            <person name="Baker B.J."/>
        </authorList>
    </citation>
    <scope>NUCLEOTIDE SEQUENCE [LARGE SCALE GENOMIC DNA]</scope>
    <source>
        <strain evidence="7">B66_G16</strain>
    </source>
</reference>
<comment type="cofactor">
    <cofactor evidence="1">
        <name>FMN</name>
        <dbReference type="ChEBI" id="CHEBI:58210"/>
    </cofactor>
</comment>
<protein>
    <submittedName>
        <fullName evidence="7">Nitroreductase family protein</fullName>
    </submittedName>
</protein>
<comment type="similarity">
    <text evidence="2">Belongs to the nitroreductase family.</text>
</comment>
<evidence type="ECO:0000313" key="7">
    <source>
        <dbReference type="EMBL" id="RLE50467.1"/>
    </source>
</evidence>
<evidence type="ECO:0000256" key="2">
    <source>
        <dbReference type="ARBA" id="ARBA00007118"/>
    </source>
</evidence>
<dbReference type="Proteomes" id="UP000278475">
    <property type="component" value="Unassembled WGS sequence"/>
</dbReference>
<dbReference type="Pfam" id="PF00881">
    <property type="entry name" value="Nitroreductase"/>
    <property type="match status" value="1"/>
</dbReference>
<dbReference type="InterPro" id="IPR029479">
    <property type="entry name" value="Nitroreductase"/>
</dbReference>
<comment type="caution">
    <text evidence="7">The sequence shown here is derived from an EMBL/GenBank/DDBJ whole genome shotgun (WGS) entry which is preliminary data.</text>
</comment>
<dbReference type="AlphaFoldDB" id="A0A497ETB5"/>
<dbReference type="PANTHER" id="PTHR43673:SF2">
    <property type="entry name" value="NITROREDUCTASE"/>
    <property type="match status" value="1"/>
</dbReference>
<proteinExistence type="inferred from homology"/>
<sequence length="174" mass="19368">MDVFDAIKGRRSIREYYEDVDVPEDDLSKILEAAIQAPSAGNLQPWEFIVVKNPKTRELLAKAALGQYWMTTAPVHVVVCANETRSSRVYGLRGKTLYCIQDTAAAIQNMLLAAYALGYGTCWVGAFDEEAVRRILNIPSGVRPVAIVTLGKPAEQPYKTGRRPLKDVVHREAY</sequence>
<evidence type="ECO:0000256" key="5">
    <source>
        <dbReference type="ARBA" id="ARBA00023002"/>
    </source>
</evidence>
<dbReference type="SUPFAM" id="SSF55469">
    <property type="entry name" value="FMN-dependent nitroreductase-like"/>
    <property type="match status" value="1"/>
</dbReference>
<evidence type="ECO:0000313" key="8">
    <source>
        <dbReference type="Proteomes" id="UP000278475"/>
    </source>
</evidence>
<dbReference type="InterPro" id="IPR000415">
    <property type="entry name" value="Nitroreductase-like"/>
</dbReference>
<dbReference type="EMBL" id="QMQV01000005">
    <property type="protein sequence ID" value="RLE50467.1"/>
    <property type="molecule type" value="Genomic_DNA"/>
</dbReference>